<evidence type="ECO:0000313" key="2">
    <source>
        <dbReference type="Proteomes" id="UP000664357"/>
    </source>
</evidence>
<organism evidence="1 2">
    <name type="scientific">Candidatus Enterococcus ferrettii</name>
    <dbReference type="NCBI Taxonomy" id="2815324"/>
    <lineage>
        <taxon>Bacteria</taxon>
        <taxon>Bacillati</taxon>
        <taxon>Bacillota</taxon>
        <taxon>Bacilli</taxon>
        <taxon>Lactobacillales</taxon>
        <taxon>Enterococcaceae</taxon>
        <taxon>Enterococcus</taxon>
    </lineage>
</organism>
<sequence length="92" mass="11201">MTIVNQYIEECLDDDLECFTNYSIFCCGKKIETDENVRIYYTDWLSSNIVYELVLDHNERTKQKNIYFYLNERKQWIAYGNNEVRVVQPLRQ</sequence>
<dbReference type="RefSeq" id="WP_207701864.1">
    <property type="nucleotide sequence ID" value="NZ_JAFREL020000004.1"/>
</dbReference>
<proteinExistence type="predicted"/>
<protein>
    <submittedName>
        <fullName evidence="1">Uncharacterized protein</fullName>
    </submittedName>
</protein>
<accession>A0ABV0EWF6</accession>
<reference evidence="1 2" key="2">
    <citation type="submission" date="2024-02" db="EMBL/GenBank/DDBJ databases">
        <title>The Genome Sequence of Enterococcus sp. DIV0159.</title>
        <authorList>
            <person name="Earl A."/>
            <person name="Manson A."/>
            <person name="Gilmore M."/>
            <person name="Sanders J."/>
            <person name="Shea T."/>
            <person name="Howe W."/>
            <person name="Livny J."/>
            <person name="Cuomo C."/>
            <person name="Neafsey D."/>
            <person name="Birren B."/>
        </authorList>
    </citation>
    <scope>NUCLEOTIDE SEQUENCE [LARGE SCALE GENOMIC DNA]</scope>
    <source>
        <strain evidence="1 2">665A</strain>
    </source>
</reference>
<keyword evidence="2" id="KW-1185">Reference proteome</keyword>
<gene>
    <name evidence="1" type="ORF">JZO67_004217</name>
</gene>
<dbReference type="EMBL" id="JAFREL020000004">
    <property type="protein sequence ID" value="MEO1772235.1"/>
    <property type="molecule type" value="Genomic_DNA"/>
</dbReference>
<dbReference type="Proteomes" id="UP000664357">
    <property type="component" value="Unassembled WGS sequence"/>
</dbReference>
<reference evidence="1 2" key="1">
    <citation type="submission" date="2021-03" db="EMBL/GenBank/DDBJ databases">
        <authorList>
            <person name="Gilmore M.S."/>
            <person name="Schwartzman J."/>
            <person name="Van Tyne D."/>
            <person name="Martin M."/>
            <person name="Earl A.M."/>
            <person name="Manson A.L."/>
            <person name="Straub T."/>
            <person name="Salamzade R."/>
            <person name="Saavedra J."/>
            <person name="Lebreton F."/>
            <person name="Prichula J."/>
            <person name="Schaufler K."/>
            <person name="Gaca A."/>
            <person name="Sgardioli B."/>
            <person name="Wagenaar J."/>
            <person name="Strong T."/>
        </authorList>
    </citation>
    <scope>NUCLEOTIDE SEQUENCE [LARGE SCALE GENOMIC DNA]</scope>
    <source>
        <strain evidence="1 2">665A</strain>
    </source>
</reference>
<evidence type="ECO:0000313" key="1">
    <source>
        <dbReference type="EMBL" id="MEO1772235.1"/>
    </source>
</evidence>
<comment type="caution">
    <text evidence="1">The sequence shown here is derived from an EMBL/GenBank/DDBJ whole genome shotgun (WGS) entry which is preliminary data.</text>
</comment>
<name>A0ABV0EWF6_9ENTE</name>